<dbReference type="Proteomes" id="UP000267027">
    <property type="component" value="Unassembled WGS sequence"/>
</dbReference>
<feature type="domain" description="EGF-like" evidence="3">
    <location>
        <begin position="27"/>
        <end position="69"/>
    </location>
</feature>
<dbReference type="AlphaFoldDB" id="A0A3P7J2L4"/>
<protein>
    <recommendedName>
        <fullName evidence="3">EGF-like domain-containing protein</fullName>
    </recommendedName>
</protein>
<feature type="compositionally biased region" description="Polar residues" evidence="2">
    <location>
        <begin position="108"/>
        <end position="120"/>
    </location>
</feature>
<evidence type="ECO:0000313" key="5">
    <source>
        <dbReference type="Proteomes" id="UP000267027"/>
    </source>
</evidence>
<comment type="caution">
    <text evidence="1">Lacks conserved residue(s) required for the propagation of feature annotation.</text>
</comment>
<organism evidence="4 5">
    <name type="scientific">Angiostrongylus costaricensis</name>
    <name type="common">Nematode worm</name>
    <dbReference type="NCBI Taxonomy" id="334426"/>
    <lineage>
        <taxon>Eukaryota</taxon>
        <taxon>Metazoa</taxon>
        <taxon>Ecdysozoa</taxon>
        <taxon>Nematoda</taxon>
        <taxon>Chromadorea</taxon>
        <taxon>Rhabditida</taxon>
        <taxon>Rhabditina</taxon>
        <taxon>Rhabditomorpha</taxon>
        <taxon>Strongyloidea</taxon>
        <taxon>Metastrongylidae</taxon>
        <taxon>Angiostrongylus</taxon>
    </lineage>
</organism>
<reference evidence="4 5" key="1">
    <citation type="submission" date="2018-11" db="EMBL/GenBank/DDBJ databases">
        <authorList>
            <consortium name="Pathogen Informatics"/>
        </authorList>
    </citation>
    <scope>NUCLEOTIDE SEQUENCE [LARGE SCALE GENOMIC DNA]</scope>
    <source>
        <strain evidence="4 5">Costa Rica</strain>
    </source>
</reference>
<evidence type="ECO:0000256" key="1">
    <source>
        <dbReference type="PROSITE-ProRule" id="PRU00076"/>
    </source>
</evidence>
<gene>
    <name evidence="4" type="ORF">ACOC_LOCUS2380</name>
</gene>
<proteinExistence type="predicted"/>
<dbReference type="EMBL" id="UYYA01000470">
    <property type="protein sequence ID" value="VDM53965.1"/>
    <property type="molecule type" value="Genomic_DNA"/>
</dbReference>
<dbReference type="InterPro" id="IPR000742">
    <property type="entry name" value="EGF"/>
</dbReference>
<dbReference type="PROSITE" id="PS50026">
    <property type="entry name" value="EGF_3"/>
    <property type="match status" value="1"/>
</dbReference>
<keyword evidence="5" id="KW-1185">Reference proteome</keyword>
<sequence length="139" mass="15757">MACGFGYQSGIVAFIINTIRCQYSKFLLESCNTEFSRCENGGMCAFSFENPQLHSCICLMGVYEGDRCQFQGHLYISFLPIFYFLNDPMLFNVEFLVGVPRDSPDFFRQSQHETTPSQRRSPPPAPTQGKDVTGFCAFI</sequence>
<evidence type="ECO:0000313" key="4">
    <source>
        <dbReference type="EMBL" id="VDM53965.1"/>
    </source>
</evidence>
<evidence type="ECO:0000256" key="2">
    <source>
        <dbReference type="SAM" id="MobiDB-lite"/>
    </source>
</evidence>
<dbReference type="SUPFAM" id="SSF57196">
    <property type="entry name" value="EGF/Laminin"/>
    <property type="match status" value="1"/>
</dbReference>
<name>A0A3P7J2L4_ANGCS</name>
<feature type="region of interest" description="Disordered" evidence="2">
    <location>
        <begin position="108"/>
        <end position="130"/>
    </location>
</feature>
<evidence type="ECO:0000259" key="3">
    <source>
        <dbReference type="PROSITE" id="PS50026"/>
    </source>
</evidence>
<accession>A0A3P7J2L4</accession>
<keyword evidence="1" id="KW-0245">EGF-like domain</keyword>
<dbReference type="OrthoDB" id="5870055at2759"/>